<sequence length="121" mass="13645">MSNQPNLLHISTSTPPPSQPSATPSAHHRSALPPNSQYYQFTDAEQEKFGELLEVSVQGRPSTPSMTKRDREAWAATKLPSPVFLAVNSPHGKDSLDRWFSTEHKFEHTWIFLLKSRYPGT</sequence>
<dbReference type="AlphaFoldDB" id="A0AAD2CSJ0"/>
<organism evidence="2 3">
    <name type="scientific">Cylindrotheca closterium</name>
    <dbReference type="NCBI Taxonomy" id="2856"/>
    <lineage>
        <taxon>Eukaryota</taxon>
        <taxon>Sar</taxon>
        <taxon>Stramenopiles</taxon>
        <taxon>Ochrophyta</taxon>
        <taxon>Bacillariophyta</taxon>
        <taxon>Bacillariophyceae</taxon>
        <taxon>Bacillariophycidae</taxon>
        <taxon>Bacillariales</taxon>
        <taxon>Bacillariaceae</taxon>
        <taxon>Cylindrotheca</taxon>
    </lineage>
</organism>
<gene>
    <name evidence="2" type="ORF">CYCCA115_LOCUS9043</name>
</gene>
<evidence type="ECO:0000313" key="2">
    <source>
        <dbReference type="EMBL" id="CAJ1944765.1"/>
    </source>
</evidence>
<accession>A0AAD2CSJ0</accession>
<dbReference type="Proteomes" id="UP001295423">
    <property type="component" value="Unassembled WGS sequence"/>
</dbReference>
<feature type="compositionally biased region" description="Polar residues" evidence="1">
    <location>
        <begin position="1"/>
        <end position="10"/>
    </location>
</feature>
<evidence type="ECO:0000256" key="1">
    <source>
        <dbReference type="SAM" id="MobiDB-lite"/>
    </source>
</evidence>
<protein>
    <submittedName>
        <fullName evidence="2">Uncharacterized protein</fullName>
    </submittedName>
</protein>
<name>A0AAD2CSJ0_9STRA</name>
<dbReference type="EMBL" id="CAKOGP040001247">
    <property type="protein sequence ID" value="CAJ1944765.1"/>
    <property type="molecule type" value="Genomic_DNA"/>
</dbReference>
<comment type="caution">
    <text evidence="2">The sequence shown here is derived from an EMBL/GenBank/DDBJ whole genome shotgun (WGS) entry which is preliminary data.</text>
</comment>
<proteinExistence type="predicted"/>
<feature type="region of interest" description="Disordered" evidence="1">
    <location>
        <begin position="1"/>
        <end position="35"/>
    </location>
</feature>
<evidence type="ECO:0000313" key="3">
    <source>
        <dbReference type="Proteomes" id="UP001295423"/>
    </source>
</evidence>
<reference evidence="2" key="1">
    <citation type="submission" date="2023-08" db="EMBL/GenBank/DDBJ databases">
        <authorList>
            <person name="Audoor S."/>
            <person name="Bilcke G."/>
        </authorList>
    </citation>
    <scope>NUCLEOTIDE SEQUENCE</scope>
</reference>
<keyword evidence="3" id="KW-1185">Reference proteome</keyword>